<dbReference type="Pfam" id="PF02544">
    <property type="entry name" value="Steroid_dh"/>
    <property type="match status" value="1"/>
</dbReference>
<dbReference type="FunFam" id="1.20.120.1630:FF:000017">
    <property type="entry name" value="3-oxo-5-alpha-steroid 4-dehydrogenase family protein"/>
    <property type="match status" value="1"/>
</dbReference>
<comment type="similarity">
    <text evidence="2">Belongs to the steroid 5-alpha reductase family.</text>
</comment>
<organism evidence="8 9">
    <name type="scientific">Corchorus capsularis</name>
    <name type="common">Jute</name>
    <dbReference type="NCBI Taxonomy" id="210143"/>
    <lineage>
        <taxon>Eukaryota</taxon>
        <taxon>Viridiplantae</taxon>
        <taxon>Streptophyta</taxon>
        <taxon>Embryophyta</taxon>
        <taxon>Tracheophyta</taxon>
        <taxon>Spermatophyta</taxon>
        <taxon>Magnoliopsida</taxon>
        <taxon>eudicotyledons</taxon>
        <taxon>Gunneridae</taxon>
        <taxon>Pentapetalae</taxon>
        <taxon>rosids</taxon>
        <taxon>malvids</taxon>
        <taxon>Malvales</taxon>
        <taxon>Malvaceae</taxon>
        <taxon>Grewioideae</taxon>
        <taxon>Apeibeae</taxon>
        <taxon>Corchorus</taxon>
    </lineage>
</organism>
<evidence type="ECO:0000256" key="1">
    <source>
        <dbReference type="ARBA" id="ARBA00004141"/>
    </source>
</evidence>
<keyword evidence="9" id="KW-1185">Reference proteome</keyword>
<dbReference type="GO" id="GO:0006629">
    <property type="term" value="P:lipid metabolic process"/>
    <property type="evidence" value="ECO:0007669"/>
    <property type="project" value="InterPro"/>
</dbReference>
<keyword evidence="3 6" id="KW-0812">Transmembrane</keyword>
<protein>
    <recommendedName>
        <fullName evidence="7">3-oxo-5-alpha-steroid 4-dehydrogenase C-terminal domain-containing protein</fullName>
    </recommendedName>
</protein>
<keyword evidence="4 6" id="KW-1133">Transmembrane helix</keyword>
<sequence length="266" mass="29781">MSFLMKFLFPPSIFVTATTLASFSILVTNGLSEIRGKNMQYSKFAGVKNSVAESKKRMISGRAGMVMLYTPAFLAGLSSFAIFPDEGFRFFLLKSAITIHFLKRVLESSFVHKYSGEMALGTMIVILSSYFSSSVFMIIAQHLTMGNPEPAIDLKIPGILLFLVGIIGNFYHHIRLSKLRSGTGKGAKEYKIPKGGLFDFVICPHYLFEVLVFWGFALISQTLYSFAFALGTTCYLTGRSYATRRWYLSKFEDFPKGVKAIIPFVF</sequence>
<dbReference type="GO" id="GO:0016020">
    <property type="term" value="C:membrane"/>
    <property type="evidence" value="ECO:0007669"/>
    <property type="project" value="UniProtKB-SubCell"/>
</dbReference>
<dbReference type="GO" id="GO:0016627">
    <property type="term" value="F:oxidoreductase activity, acting on the CH-CH group of donors"/>
    <property type="evidence" value="ECO:0007669"/>
    <property type="project" value="InterPro"/>
</dbReference>
<feature type="transmembrane region" description="Helical" evidence="6">
    <location>
        <begin position="63"/>
        <end position="82"/>
    </location>
</feature>
<evidence type="ECO:0000256" key="2">
    <source>
        <dbReference type="ARBA" id="ARBA00007742"/>
    </source>
</evidence>
<evidence type="ECO:0000313" key="9">
    <source>
        <dbReference type="Proteomes" id="UP000188268"/>
    </source>
</evidence>
<dbReference type="OrthoDB" id="5788137at2759"/>
<dbReference type="Gene3D" id="1.20.120.1630">
    <property type="match status" value="1"/>
</dbReference>
<evidence type="ECO:0000259" key="7">
    <source>
        <dbReference type="Pfam" id="PF02544"/>
    </source>
</evidence>
<dbReference type="OMA" id="EYSKFWN"/>
<feature type="transmembrane region" description="Helical" evidence="6">
    <location>
        <begin position="12"/>
        <end position="31"/>
    </location>
</feature>
<evidence type="ECO:0000313" key="8">
    <source>
        <dbReference type="EMBL" id="OMO67894.1"/>
    </source>
</evidence>
<dbReference type="PANTHER" id="PTHR10556:SF35">
    <property type="entry name" value="3-OXO-5-ALPHA-STEROID 4-DEHYDROGENASE FAMILY PROTEIN"/>
    <property type="match status" value="1"/>
</dbReference>
<name>A0A1R3HC12_COCAP</name>
<dbReference type="PROSITE" id="PS50244">
    <property type="entry name" value="S5A_REDUCTASE"/>
    <property type="match status" value="1"/>
</dbReference>
<dbReference type="InterPro" id="IPR001104">
    <property type="entry name" value="3-oxo-5_a-steroid_4-DH_C"/>
</dbReference>
<evidence type="ECO:0000256" key="5">
    <source>
        <dbReference type="ARBA" id="ARBA00023136"/>
    </source>
</evidence>
<dbReference type="PANTHER" id="PTHR10556">
    <property type="entry name" value="3-OXO-5-ALPHA-STEROID 4-DEHYDROGENASE"/>
    <property type="match status" value="1"/>
</dbReference>
<dbReference type="Gramene" id="OMO67894">
    <property type="protein sequence ID" value="OMO67894"/>
    <property type="gene ID" value="CCACVL1_20224"/>
</dbReference>
<gene>
    <name evidence="8" type="ORF">CCACVL1_20224</name>
</gene>
<evidence type="ECO:0000256" key="3">
    <source>
        <dbReference type="ARBA" id="ARBA00022692"/>
    </source>
</evidence>
<accession>A0A1R3HC12</accession>
<comment type="subcellular location">
    <subcellularLocation>
        <location evidence="1">Membrane</location>
        <topology evidence="1">Multi-pass membrane protein</topology>
    </subcellularLocation>
</comment>
<dbReference type="Proteomes" id="UP000188268">
    <property type="component" value="Unassembled WGS sequence"/>
</dbReference>
<proteinExistence type="inferred from homology"/>
<comment type="caution">
    <text evidence="8">The sequence shown here is derived from an EMBL/GenBank/DDBJ whole genome shotgun (WGS) entry which is preliminary data.</text>
</comment>
<feature type="transmembrane region" description="Helical" evidence="6">
    <location>
        <begin position="156"/>
        <end position="174"/>
    </location>
</feature>
<evidence type="ECO:0000256" key="6">
    <source>
        <dbReference type="SAM" id="Phobius"/>
    </source>
</evidence>
<keyword evidence="5 6" id="KW-0472">Membrane</keyword>
<evidence type="ECO:0000256" key="4">
    <source>
        <dbReference type="ARBA" id="ARBA00022989"/>
    </source>
</evidence>
<dbReference type="EMBL" id="AWWV01012333">
    <property type="protein sequence ID" value="OMO67894.1"/>
    <property type="molecule type" value="Genomic_DNA"/>
</dbReference>
<dbReference type="AlphaFoldDB" id="A0A1R3HC12"/>
<dbReference type="InterPro" id="IPR039357">
    <property type="entry name" value="SRD5A/TECR"/>
</dbReference>
<feature type="transmembrane region" description="Helical" evidence="6">
    <location>
        <begin position="118"/>
        <end position="144"/>
    </location>
</feature>
<reference evidence="8 9" key="1">
    <citation type="submission" date="2013-09" db="EMBL/GenBank/DDBJ databases">
        <title>Corchorus capsularis genome sequencing.</title>
        <authorList>
            <person name="Alam M."/>
            <person name="Haque M.S."/>
            <person name="Islam M.S."/>
            <person name="Emdad E.M."/>
            <person name="Islam M.M."/>
            <person name="Ahmed B."/>
            <person name="Halim A."/>
            <person name="Hossen Q.M.M."/>
            <person name="Hossain M.Z."/>
            <person name="Ahmed R."/>
            <person name="Khan M.M."/>
            <person name="Islam R."/>
            <person name="Rashid M.M."/>
            <person name="Khan S.A."/>
            <person name="Rahman M.S."/>
            <person name="Alam M."/>
        </authorList>
    </citation>
    <scope>NUCLEOTIDE SEQUENCE [LARGE SCALE GENOMIC DNA]</scope>
    <source>
        <strain evidence="9">cv. CVL-1</strain>
        <tissue evidence="8">Whole seedling</tissue>
    </source>
</reference>
<dbReference type="STRING" id="210143.A0A1R3HC12"/>
<feature type="domain" description="3-oxo-5-alpha-steroid 4-dehydrogenase C-terminal" evidence="7">
    <location>
        <begin position="125"/>
        <end position="266"/>
    </location>
</feature>